<organism evidence="2 3">
    <name type="scientific">Mucilaginibacter robiniae</name>
    <dbReference type="NCBI Taxonomy" id="2728022"/>
    <lineage>
        <taxon>Bacteria</taxon>
        <taxon>Pseudomonadati</taxon>
        <taxon>Bacteroidota</taxon>
        <taxon>Sphingobacteriia</taxon>
        <taxon>Sphingobacteriales</taxon>
        <taxon>Sphingobacteriaceae</taxon>
        <taxon>Mucilaginibacter</taxon>
    </lineage>
</organism>
<dbReference type="InterPro" id="IPR036034">
    <property type="entry name" value="PDZ_sf"/>
</dbReference>
<evidence type="ECO:0000259" key="1">
    <source>
        <dbReference type="Pfam" id="PF03572"/>
    </source>
</evidence>
<keyword evidence="3" id="KW-1185">Reference proteome</keyword>
<dbReference type="KEGG" id="mrob:HH214_18030"/>
<name>A0A7L5E2P3_9SPHI</name>
<dbReference type="Gene3D" id="2.30.42.10">
    <property type="match status" value="1"/>
</dbReference>
<dbReference type="InterPro" id="IPR005151">
    <property type="entry name" value="Tail-specific_protease"/>
</dbReference>
<dbReference type="GO" id="GO:0004175">
    <property type="term" value="F:endopeptidase activity"/>
    <property type="evidence" value="ECO:0007669"/>
    <property type="project" value="TreeGrafter"/>
</dbReference>
<evidence type="ECO:0000313" key="3">
    <source>
        <dbReference type="Proteomes" id="UP000503278"/>
    </source>
</evidence>
<dbReference type="GO" id="GO:0006508">
    <property type="term" value="P:proteolysis"/>
    <property type="evidence" value="ECO:0007669"/>
    <property type="project" value="InterPro"/>
</dbReference>
<proteinExistence type="predicted"/>
<dbReference type="SUPFAM" id="SSF52096">
    <property type="entry name" value="ClpP/crotonase"/>
    <property type="match status" value="1"/>
</dbReference>
<dbReference type="Proteomes" id="UP000503278">
    <property type="component" value="Chromosome"/>
</dbReference>
<dbReference type="RefSeq" id="WP_169609996.1">
    <property type="nucleotide sequence ID" value="NZ_CP051682.1"/>
</dbReference>
<dbReference type="EMBL" id="CP051682">
    <property type="protein sequence ID" value="QJD97640.1"/>
    <property type="molecule type" value="Genomic_DNA"/>
</dbReference>
<dbReference type="InterPro" id="IPR029045">
    <property type="entry name" value="ClpP/crotonase-like_dom_sf"/>
</dbReference>
<dbReference type="AlphaFoldDB" id="A0A7L5E2P3"/>
<sequence length="507" mass="55816">MHRNFYFLLLLLVVFSSCKKDKVTTNSNTTTKASALDLLKDSVYAYAQEEYLWYDAMPAYNTFNPRQYTGSTDLAALQAEVDALSQLKINTTTNSAYEYDPSYPGTAKYSYIDQGQAATVIGGTGGDFGFSVFYQAYNDLRIKYVYAGSPAGNAGLVRGYKITAVNNSTNIYYDPNSSTPSKDANLLYVVNALSGNSITLTLQKPDGSTFNAVVNRASYTINPVLKYTTLTTAGGKTVGYFAFNQFTDLSSNAKAKIDEAFNYFSTKGITELVVDLRYNGGGSVQTSAYLTNWIVPTAQNGTTMFTEYFNKRLQNDDYPFLAKKYQINKGEFSTANNTQKFAKVGNLNLSRVFFLVTGNTASASELLINNLKPVMNVQIIGQTTYGKPTAFFAIPVGSYDLYLVEIENRNAAGQADYYQGMVPGSATFPGYKTGDDITKDFGDPNESMLAHALNYMDKSSYSLTNNKVLSTNTNSTLSDEAVRAMNEKMSPDPFKGMVINQPQHRKN</sequence>
<gene>
    <name evidence="2" type="ORF">HH214_18030</name>
</gene>
<dbReference type="PANTHER" id="PTHR32060:SF30">
    <property type="entry name" value="CARBOXY-TERMINAL PROCESSING PROTEASE CTPA"/>
    <property type="match status" value="1"/>
</dbReference>
<feature type="domain" description="Tail specific protease" evidence="1">
    <location>
        <begin position="238"/>
        <end position="395"/>
    </location>
</feature>
<dbReference type="Gene3D" id="3.90.226.10">
    <property type="entry name" value="2-enoyl-CoA Hydratase, Chain A, domain 1"/>
    <property type="match status" value="1"/>
</dbReference>
<protein>
    <recommendedName>
        <fullName evidence="1">Tail specific protease domain-containing protein</fullName>
    </recommendedName>
</protein>
<evidence type="ECO:0000313" key="2">
    <source>
        <dbReference type="EMBL" id="QJD97640.1"/>
    </source>
</evidence>
<dbReference type="GO" id="GO:0007165">
    <property type="term" value="P:signal transduction"/>
    <property type="evidence" value="ECO:0007669"/>
    <property type="project" value="TreeGrafter"/>
</dbReference>
<dbReference type="GO" id="GO:0030288">
    <property type="term" value="C:outer membrane-bounded periplasmic space"/>
    <property type="evidence" value="ECO:0007669"/>
    <property type="project" value="TreeGrafter"/>
</dbReference>
<reference evidence="2 3" key="1">
    <citation type="submission" date="2020-04" db="EMBL/GenBank/DDBJ databases">
        <title>Genome sequencing of novel species.</title>
        <authorList>
            <person name="Heo J."/>
            <person name="Kim S.-J."/>
            <person name="Kim J.-S."/>
            <person name="Hong S.-B."/>
            <person name="Kwon S.-W."/>
        </authorList>
    </citation>
    <scope>NUCLEOTIDE SEQUENCE [LARGE SCALE GENOMIC DNA]</scope>
    <source>
        <strain evidence="2 3">F39-2</strain>
    </source>
</reference>
<dbReference type="GO" id="GO:0008236">
    <property type="term" value="F:serine-type peptidase activity"/>
    <property type="evidence" value="ECO:0007669"/>
    <property type="project" value="InterPro"/>
</dbReference>
<dbReference type="Gene3D" id="3.30.750.170">
    <property type="match status" value="1"/>
</dbReference>
<dbReference type="PANTHER" id="PTHR32060">
    <property type="entry name" value="TAIL-SPECIFIC PROTEASE"/>
    <property type="match status" value="1"/>
</dbReference>
<dbReference type="SUPFAM" id="SSF50156">
    <property type="entry name" value="PDZ domain-like"/>
    <property type="match status" value="1"/>
</dbReference>
<dbReference type="Pfam" id="PF03572">
    <property type="entry name" value="Peptidase_S41"/>
    <property type="match status" value="1"/>
</dbReference>
<accession>A0A7L5E2P3</accession>
<dbReference type="PROSITE" id="PS51257">
    <property type="entry name" value="PROKAR_LIPOPROTEIN"/>
    <property type="match status" value="1"/>
</dbReference>